<reference evidence="2" key="1">
    <citation type="submission" date="2020-05" db="EMBL/GenBank/DDBJ databases">
        <title>Mycena genomes resolve the evolution of fungal bioluminescence.</title>
        <authorList>
            <person name="Tsai I.J."/>
        </authorList>
    </citation>
    <scope>NUCLEOTIDE SEQUENCE</scope>
    <source>
        <strain evidence="2">110903Hualien_Pintung</strain>
    </source>
</reference>
<dbReference type="AlphaFoldDB" id="A0A8H6WM58"/>
<organism evidence="2 3">
    <name type="scientific">Mycena chlorophos</name>
    <name type="common">Agaric fungus</name>
    <name type="synonym">Agaricus chlorophos</name>
    <dbReference type="NCBI Taxonomy" id="658473"/>
    <lineage>
        <taxon>Eukaryota</taxon>
        <taxon>Fungi</taxon>
        <taxon>Dikarya</taxon>
        <taxon>Basidiomycota</taxon>
        <taxon>Agaricomycotina</taxon>
        <taxon>Agaricomycetes</taxon>
        <taxon>Agaricomycetidae</taxon>
        <taxon>Agaricales</taxon>
        <taxon>Marasmiineae</taxon>
        <taxon>Mycenaceae</taxon>
        <taxon>Mycena</taxon>
    </lineage>
</organism>
<feature type="compositionally biased region" description="Basic and acidic residues" evidence="1">
    <location>
        <begin position="251"/>
        <end position="261"/>
    </location>
</feature>
<feature type="region of interest" description="Disordered" evidence="1">
    <location>
        <begin position="90"/>
        <end position="132"/>
    </location>
</feature>
<feature type="region of interest" description="Disordered" evidence="1">
    <location>
        <begin position="503"/>
        <end position="529"/>
    </location>
</feature>
<evidence type="ECO:0000256" key="1">
    <source>
        <dbReference type="SAM" id="MobiDB-lite"/>
    </source>
</evidence>
<feature type="compositionally biased region" description="Low complexity" evidence="1">
    <location>
        <begin position="202"/>
        <end position="215"/>
    </location>
</feature>
<name>A0A8H6WM58_MYCCL</name>
<evidence type="ECO:0000313" key="3">
    <source>
        <dbReference type="Proteomes" id="UP000613580"/>
    </source>
</evidence>
<feature type="compositionally biased region" description="Basic and acidic residues" evidence="1">
    <location>
        <begin position="503"/>
        <end position="520"/>
    </location>
</feature>
<accession>A0A8H6WM58</accession>
<proteinExistence type="predicted"/>
<protein>
    <submittedName>
        <fullName evidence="2">Uncharacterized protein</fullName>
    </submittedName>
</protein>
<keyword evidence="3" id="KW-1185">Reference proteome</keyword>
<feature type="compositionally biased region" description="Acidic residues" evidence="1">
    <location>
        <begin position="166"/>
        <end position="177"/>
    </location>
</feature>
<gene>
    <name evidence="2" type="ORF">HMN09_00479100</name>
</gene>
<evidence type="ECO:0000313" key="2">
    <source>
        <dbReference type="EMBL" id="KAF7317424.1"/>
    </source>
</evidence>
<dbReference type="Proteomes" id="UP000613580">
    <property type="component" value="Unassembled WGS sequence"/>
</dbReference>
<feature type="compositionally biased region" description="Low complexity" evidence="1">
    <location>
        <begin position="371"/>
        <end position="390"/>
    </location>
</feature>
<dbReference type="EMBL" id="JACAZE010000005">
    <property type="protein sequence ID" value="KAF7317424.1"/>
    <property type="molecule type" value="Genomic_DNA"/>
</dbReference>
<feature type="region of interest" description="Disordered" evidence="1">
    <location>
        <begin position="306"/>
        <end position="398"/>
    </location>
</feature>
<feature type="compositionally biased region" description="Polar residues" evidence="1">
    <location>
        <begin position="312"/>
        <end position="321"/>
    </location>
</feature>
<feature type="region of interest" description="Disordered" evidence="1">
    <location>
        <begin position="149"/>
        <end position="266"/>
    </location>
</feature>
<sequence length="529" mass="56441">MWSVRNTPSVKMSFLLDSPRTTDSRSLSKYTSYSYDDREPLRNSMAKEKENVPLFDASAFSAEGFADFTLDLACLSPPSSPSNLPVAVDNDDGYMPASPPESSRRSVSFSADPSTIVRPSSAPRLSFNGNGNGATAGVGSWTLGRYATVGRGTPIDRGRRSQWVGDGDEDEDEEEANEQGVLFSGSRNGNGNGHTYPRTRSRSGSASGRATSQRSISPLAEWSYLPPPPPLKAHTFGGYGKPRSLSSLGQLEKDDRDRENNTKVVTTIPLPESKKIKLPGLHSEASAEWAESMRAAFASSVAAGPSKLALSPTGTETSTIPTPALTADLGTPAPRSPLSQSHGQDEDGDDDDDVLLASLSLPLTRFPSPPSTSAAHIATTTRSRSSTQTALNNKKSQGTEALTAVVDYPVPAPQLPCENGDTTSVSASVYSCESSPRERAGLTAGLAVDSCIVLQNSETASVESGSSAKANGRMKLGTGRGFDAGWWRRLWNRMRKLRLGFGERSKEKAKERGKGKERAVEIVGEETED</sequence>
<comment type="caution">
    <text evidence="2">The sequence shown here is derived from an EMBL/GenBank/DDBJ whole genome shotgun (WGS) entry which is preliminary data.</text>
</comment>
<dbReference type="OrthoDB" id="2919784at2759"/>